<dbReference type="GO" id="GO:0006265">
    <property type="term" value="P:DNA topological change"/>
    <property type="evidence" value="ECO:0007669"/>
    <property type="project" value="UniProtKB-UniRule"/>
</dbReference>
<keyword evidence="5 7" id="KW-0238">DNA-binding</keyword>
<dbReference type="Pfam" id="PF00521">
    <property type="entry name" value="DNA_topoisoIV"/>
    <property type="match status" value="1"/>
</dbReference>
<dbReference type="Gene3D" id="3.30.1360.40">
    <property type="match status" value="1"/>
</dbReference>
<dbReference type="Proteomes" id="UP000324831">
    <property type="component" value="Unassembled WGS sequence"/>
</dbReference>
<feature type="coiled-coil region" evidence="8">
    <location>
        <begin position="460"/>
        <end position="498"/>
    </location>
</feature>
<evidence type="ECO:0000256" key="1">
    <source>
        <dbReference type="ARBA" id="ARBA00000185"/>
    </source>
</evidence>
<dbReference type="SUPFAM" id="SSF101904">
    <property type="entry name" value="GyrA/ParC C-terminal domain-like"/>
    <property type="match status" value="1"/>
</dbReference>
<feature type="active site" description="O-(5'-phospho-DNA)-tyrosine intermediate" evidence="7">
    <location>
        <position position="136"/>
    </location>
</feature>
<keyword evidence="8" id="KW-0175">Coiled coil</keyword>
<dbReference type="InterPro" id="IPR002205">
    <property type="entry name" value="Topo_IIA_dom_A"/>
</dbReference>
<evidence type="ECO:0000256" key="7">
    <source>
        <dbReference type="PROSITE-ProRule" id="PRU01384"/>
    </source>
</evidence>
<dbReference type="NCBIfam" id="NF004044">
    <property type="entry name" value="PRK05561.1"/>
    <property type="match status" value="1"/>
</dbReference>
<dbReference type="PANTHER" id="PTHR43493">
    <property type="entry name" value="DNA GYRASE/TOPOISOMERASE SUBUNIT A"/>
    <property type="match status" value="1"/>
</dbReference>
<protein>
    <recommendedName>
        <fullName evidence="3">DNA topoisomerase (ATP-hydrolyzing)</fullName>
        <ecNumber evidence="3">5.6.2.2</ecNumber>
    </recommendedName>
</protein>
<dbReference type="InterPro" id="IPR035516">
    <property type="entry name" value="Gyrase/topoIV_suA_C"/>
</dbReference>
<dbReference type="PANTHER" id="PTHR43493:SF5">
    <property type="entry name" value="DNA GYRASE SUBUNIT A, CHLOROPLASTIC_MITOCHONDRIAL"/>
    <property type="match status" value="1"/>
</dbReference>
<dbReference type="InterPro" id="IPR050220">
    <property type="entry name" value="Type_II_DNA_Topoisomerases"/>
</dbReference>
<dbReference type="InterPro" id="IPR013758">
    <property type="entry name" value="Topo_IIA_A/C_ab"/>
</dbReference>
<dbReference type="SUPFAM" id="SSF56719">
    <property type="entry name" value="Type II DNA topoisomerase"/>
    <property type="match status" value="1"/>
</dbReference>
<dbReference type="Pfam" id="PF03989">
    <property type="entry name" value="DNA_gyraseA_C"/>
    <property type="match status" value="3"/>
</dbReference>
<dbReference type="InterPro" id="IPR013760">
    <property type="entry name" value="Topo_IIA-like_dom_sf"/>
</dbReference>
<dbReference type="GO" id="GO:0003677">
    <property type="term" value="F:DNA binding"/>
    <property type="evidence" value="ECO:0007669"/>
    <property type="project" value="UniProtKB-UniRule"/>
</dbReference>
<feature type="domain" description="Topo IIA-type catalytic" evidence="10">
    <location>
        <begin position="48"/>
        <end position="520"/>
    </location>
</feature>
<dbReference type="InterPro" id="IPR006691">
    <property type="entry name" value="GyrA/parC_rep"/>
</dbReference>
<reference evidence="11 12" key="1">
    <citation type="submission" date="2019-01" db="EMBL/GenBank/DDBJ databases">
        <title>Draft genome sequences of Candidatus Mycoplasma haemohominis SWG34-3 identified from a patient with pyrexia, anemia and liver dysfunction.</title>
        <authorList>
            <person name="Sekizuka T."/>
            <person name="Hattori N."/>
            <person name="Katano H."/>
            <person name="Takuma T."/>
            <person name="Ito T."/>
            <person name="Arai N."/>
            <person name="Yanai R."/>
            <person name="Ishii S."/>
            <person name="Miura Y."/>
            <person name="Tokunaga T."/>
            <person name="Watanabe H."/>
            <person name="Nomura N."/>
            <person name="Eguchi J."/>
            <person name="Arai T."/>
            <person name="Hasegawa H."/>
            <person name="Nakamaki T."/>
            <person name="Wakita T."/>
            <person name="Niki Y."/>
            <person name="Kuroda M."/>
        </authorList>
    </citation>
    <scope>NUCLEOTIDE SEQUENCE [LARGE SCALE GENOMIC DNA]</scope>
    <source>
        <strain evidence="11">SWG34-3</strain>
    </source>
</reference>
<sequence>MSRQNIKDRVLKILENDDANKIKEDALTKEMQNSFLEYAMSVIKSRALPDYRDGLKPVHRRIIYAAAQEGLTHDKKYKKSAAIVGSVMGSYHPHGDMAIYDALVRMAQGFSLRYPLIQGQGNFGSVDGDAPAAMRYTEARLSELSSQFTDGLGEDWVEMSDNYDQSKKEPVVLPTLIPNVLVNGSEGIAVGLATKIPPHNLREVIDASIALIKDPNVSDQKLFEYIQGPDFPTGGEILNYRGVEDYFYLKERGKSFRLRAKIDIEKDSKRKGRLIIREIPYGVKKSAIIKQIVSYMDSEKKRGLYIVEFDEYIKDIRDESSRDEIRVVIEYQGCNPEVILNNLYKHTRLQISYATGLVVLKNNEPQRLSVPAVLKLYVEHQFDMMKKRATYRIAVLSKRIHILDGRLIVVDDILEAVKIITQSENPDQELKNKYKLSKEQLEDILALPIGRLRKLSVSKMETERDEKTKLKKENEELLASEDKQKEKLIKQLGELRDKYGDERRTRINKLDNGFISNEDTKNYEDMMFILSKKSYLSQIPLSSNFFRAHKKRRNKTFIEAEMYKEDAPRFMLSCYGKDDLLFFTSKGKVYKKKAFEFNLKNGLKNKGKLINNLLPSLSKDEKVVHMMRLKKEDYNIEDMYLVFVTRNGKVKRTHISLFRSIMSNGKIAIRLREMKGVADQLSFVLKATDSDDICLVGSEVKTKTKDPTVVNKLVRCKLSGFRPQGRAAGGQKGIKLNVSGGQHTLAASTTYEGKLLATVDNKGYGKLHNLDGKDKKDSVRLTSRGAMGINIFKASAKENKKCIACMFVDPKDDILIMTEEDKIYTFKSTELGSKNEKGEIVCMKNKSGKGRKLLNQELENQNITISYCTKLPFDAVADLEDDGEEDWMDDADNEETTTEAAS</sequence>
<evidence type="ECO:0000256" key="4">
    <source>
        <dbReference type="ARBA" id="ARBA00023029"/>
    </source>
</evidence>
<dbReference type="Gene3D" id="3.90.199.10">
    <property type="entry name" value="Topoisomerase II, domain 5"/>
    <property type="match status" value="1"/>
</dbReference>
<evidence type="ECO:0000256" key="2">
    <source>
        <dbReference type="ARBA" id="ARBA00008263"/>
    </source>
</evidence>
<dbReference type="GO" id="GO:0005524">
    <property type="term" value="F:ATP binding"/>
    <property type="evidence" value="ECO:0007669"/>
    <property type="project" value="InterPro"/>
</dbReference>
<comment type="catalytic activity">
    <reaction evidence="1 7">
        <text>ATP-dependent breakage, passage and rejoining of double-stranded DNA.</text>
        <dbReference type="EC" id="5.6.2.2"/>
    </reaction>
</comment>
<organism evidence="11 12">
    <name type="scientific">Candidatus Mycoplasma haematohominis</name>
    <dbReference type="NCBI Taxonomy" id="1494318"/>
    <lineage>
        <taxon>Bacteria</taxon>
        <taxon>Bacillati</taxon>
        <taxon>Mycoplasmatota</taxon>
        <taxon>Mollicutes</taxon>
        <taxon>Mycoplasmataceae</taxon>
        <taxon>Mycoplasma</taxon>
    </lineage>
</organism>
<evidence type="ECO:0000256" key="5">
    <source>
        <dbReference type="ARBA" id="ARBA00023125"/>
    </source>
</evidence>
<evidence type="ECO:0000256" key="6">
    <source>
        <dbReference type="ARBA" id="ARBA00023235"/>
    </source>
</evidence>
<keyword evidence="4 7" id="KW-0799">Topoisomerase</keyword>
<proteinExistence type="inferred from homology"/>
<dbReference type="InterPro" id="IPR013757">
    <property type="entry name" value="Topo_IIA_A_a_sf"/>
</dbReference>
<comment type="similarity">
    <text evidence="2">Belongs to the type II topoisomerase GyrA/ParC subunit family.</text>
</comment>
<dbReference type="AlphaFoldDB" id="A0A478FQ85"/>
<evidence type="ECO:0000259" key="10">
    <source>
        <dbReference type="PROSITE" id="PS52040"/>
    </source>
</evidence>
<dbReference type="GO" id="GO:0034335">
    <property type="term" value="F:DNA negative supercoiling activity"/>
    <property type="evidence" value="ECO:0007669"/>
    <property type="project" value="UniProtKB-ARBA"/>
</dbReference>
<dbReference type="Gene3D" id="1.10.268.10">
    <property type="entry name" value="Topoisomerase, domain 3"/>
    <property type="match status" value="1"/>
</dbReference>
<feature type="region of interest" description="Disordered" evidence="9">
    <location>
        <begin position="882"/>
        <end position="902"/>
    </location>
</feature>
<accession>A0A478FQ85</accession>
<dbReference type="SMART" id="SM00434">
    <property type="entry name" value="TOP4c"/>
    <property type="match status" value="1"/>
</dbReference>
<dbReference type="GO" id="GO:0009330">
    <property type="term" value="C:DNA topoisomerase type II (double strand cut, ATP-hydrolyzing) complex"/>
    <property type="evidence" value="ECO:0007669"/>
    <property type="project" value="TreeGrafter"/>
</dbReference>
<dbReference type="Gene3D" id="2.120.10.90">
    <property type="entry name" value="DNA gyrase/topoisomerase IV, subunit A, C-terminal"/>
    <property type="match status" value="1"/>
</dbReference>
<evidence type="ECO:0000256" key="8">
    <source>
        <dbReference type="SAM" id="Coils"/>
    </source>
</evidence>
<evidence type="ECO:0000313" key="11">
    <source>
        <dbReference type="EMBL" id="GCE63237.1"/>
    </source>
</evidence>
<dbReference type="PROSITE" id="PS52040">
    <property type="entry name" value="TOPO_IIA"/>
    <property type="match status" value="1"/>
</dbReference>
<comment type="caution">
    <text evidence="11">The sequence shown here is derived from an EMBL/GenBank/DDBJ whole genome shotgun (WGS) entry which is preliminary data.</text>
</comment>
<evidence type="ECO:0000313" key="12">
    <source>
        <dbReference type="Proteomes" id="UP000324831"/>
    </source>
</evidence>
<evidence type="ECO:0000256" key="3">
    <source>
        <dbReference type="ARBA" id="ARBA00012895"/>
    </source>
</evidence>
<keyword evidence="6 7" id="KW-0413">Isomerase</keyword>
<dbReference type="EMBL" id="BIMN01000001">
    <property type="protein sequence ID" value="GCE63237.1"/>
    <property type="molecule type" value="Genomic_DNA"/>
</dbReference>
<name>A0A478FQ85_9MOLU</name>
<dbReference type="CDD" id="cd00187">
    <property type="entry name" value="TOP4c"/>
    <property type="match status" value="1"/>
</dbReference>
<dbReference type="EC" id="5.6.2.2" evidence="3"/>
<evidence type="ECO:0000256" key="9">
    <source>
        <dbReference type="SAM" id="MobiDB-lite"/>
    </source>
</evidence>
<gene>
    <name evidence="11" type="primary">gyrA</name>
    <name evidence="11" type="ORF">MHSWG343_02220</name>
</gene>